<evidence type="ECO:0000259" key="1">
    <source>
        <dbReference type="PROSITE" id="PS51819"/>
    </source>
</evidence>
<evidence type="ECO:0000313" key="2">
    <source>
        <dbReference type="EMBL" id="BCM83865.1"/>
    </source>
</evidence>
<dbReference type="SUPFAM" id="SSF54593">
    <property type="entry name" value="Glyoxalase/Bleomycin resistance protein/Dihydroxybiphenyl dioxygenase"/>
    <property type="match status" value="1"/>
</dbReference>
<feature type="domain" description="VOC" evidence="1">
    <location>
        <begin position="24"/>
        <end position="136"/>
    </location>
</feature>
<reference evidence="2" key="1">
    <citation type="submission" date="2020-11" db="EMBL/GenBank/DDBJ databases">
        <title>Complete genome sequence of a novel pathogenic Methylobacterium strain isolated from rice in Vietnam.</title>
        <authorList>
            <person name="Lai K."/>
            <person name="Okazaki S."/>
            <person name="Higashi K."/>
            <person name="Mori H."/>
            <person name="Toyoda A."/>
            <person name="Kurokawa K."/>
        </authorList>
    </citation>
    <scope>NUCLEOTIDE SEQUENCE</scope>
    <source>
        <strain evidence="2">VL1</strain>
    </source>
</reference>
<accession>A0A8H8WT72</accession>
<dbReference type="Gene3D" id="3.10.180.10">
    <property type="entry name" value="2,3-Dihydroxybiphenyl 1,2-Dioxygenase, domain 1"/>
    <property type="match status" value="1"/>
</dbReference>
<dbReference type="Proteomes" id="UP000663508">
    <property type="component" value="Chromosome"/>
</dbReference>
<gene>
    <name evidence="2" type="ORF">mvi_23260</name>
</gene>
<evidence type="ECO:0000313" key="3">
    <source>
        <dbReference type="Proteomes" id="UP000663508"/>
    </source>
</evidence>
<sequence>MTGNLYRSPMYRRVNDTRGRPTRTLIRVFVSPGSLPATIAYYERLQGLKHDAFFPFPQVGLYLAMVGSFLIIEGSDEDLAPFRQTTGTLLVDDAEPYYARFLAEGAEILWPIRDVPTGRAFNVRHPDGSVIEYVHHRPDREGR</sequence>
<dbReference type="InterPro" id="IPR037523">
    <property type="entry name" value="VOC_core"/>
</dbReference>
<organism evidence="2 3">
    <name type="scientific">Methylobacterium indicum</name>
    <dbReference type="NCBI Taxonomy" id="1775910"/>
    <lineage>
        <taxon>Bacteria</taxon>
        <taxon>Pseudomonadati</taxon>
        <taxon>Pseudomonadota</taxon>
        <taxon>Alphaproteobacteria</taxon>
        <taxon>Hyphomicrobiales</taxon>
        <taxon>Methylobacteriaceae</taxon>
        <taxon>Methylobacterium</taxon>
    </lineage>
</organism>
<protein>
    <recommendedName>
        <fullName evidence="1">VOC domain-containing protein</fullName>
    </recommendedName>
</protein>
<dbReference type="InterPro" id="IPR029068">
    <property type="entry name" value="Glyas_Bleomycin-R_OHBP_Dase"/>
</dbReference>
<name>A0A8H8WT72_9HYPH</name>
<dbReference type="RefSeq" id="WP_207182930.1">
    <property type="nucleotide sequence ID" value="NZ_AP024145.1"/>
</dbReference>
<dbReference type="PROSITE" id="PS51819">
    <property type="entry name" value="VOC"/>
    <property type="match status" value="1"/>
</dbReference>
<proteinExistence type="predicted"/>
<dbReference type="EMBL" id="AP024145">
    <property type="protein sequence ID" value="BCM83865.1"/>
    <property type="molecule type" value="Genomic_DNA"/>
</dbReference>
<dbReference type="AlphaFoldDB" id="A0A8H8WT72"/>
<dbReference type="KEGG" id="mind:mvi_23260"/>